<dbReference type="GO" id="GO:0005871">
    <property type="term" value="C:kinesin complex"/>
    <property type="evidence" value="ECO:0007669"/>
    <property type="project" value="TreeGrafter"/>
</dbReference>
<dbReference type="OrthoDB" id="3176171at2759"/>
<dbReference type="GeneID" id="27673332"/>
<keyword evidence="2 3" id="KW-0067">ATP-binding</keyword>
<dbReference type="PANTHER" id="PTHR24115">
    <property type="entry name" value="KINESIN-RELATED"/>
    <property type="match status" value="1"/>
</dbReference>
<evidence type="ECO:0000259" key="5">
    <source>
        <dbReference type="PROSITE" id="PS50067"/>
    </source>
</evidence>
<protein>
    <recommendedName>
        <fullName evidence="4">Kinesin-like protein</fullName>
    </recommendedName>
</protein>
<name>A0A0A2JKZ9_PENEN</name>
<gene>
    <name evidence="6" type="ORF">PEX2_006360</name>
</gene>
<dbReference type="GO" id="GO:0005874">
    <property type="term" value="C:microtubule"/>
    <property type="evidence" value="ECO:0007669"/>
    <property type="project" value="UniProtKB-KW"/>
</dbReference>
<reference evidence="6 7" key="1">
    <citation type="journal article" date="2015" name="Mol. Plant Microbe Interact.">
        <title>Genome, transcriptome, and functional analyses of Penicillium expansum provide new insights into secondary metabolism and pathogenicity.</title>
        <authorList>
            <person name="Ballester A.R."/>
            <person name="Marcet-Houben M."/>
            <person name="Levin E."/>
            <person name="Sela N."/>
            <person name="Selma-Lazaro C."/>
            <person name="Carmona L."/>
            <person name="Wisniewski M."/>
            <person name="Droby S."/>
            <person name="Gonzalez-Candelas L."/>
            <person name="Gabaldon T."/>
        </authorList>
    </citation>
    <scope>NUCLEOTIDE SEQUENCE [LARGE SCALE GENOMIC DNA]</scope>
    <source>
        <strain evidence="6 7">MD-8</strain>
    </source>
</reference>
<dbReference type="PROSITE" id="PS00411">
    <property type="entry name" value="KINESIN_MOTOR_1"/>
    <property type="match status" value="1"/>
</dbReference>
<evidence type="ECO:0000313" key="6">
    <source>
        <dbReference type="EMBL" id="KGO55991.1"/>
    </source>
</evidence>
<dbReference type="VEuPathDB" id="FungiDB:PEXP_088960"/>
<dbReference type="STRING" id="27334.A0A0A2JKZ9"/>
<keyword evidence="7" id="KW-1185">Reference proteome</keyword>
<comment type="similarity">
    <text evidence="3 4">Belongs to the TRAFAC class myosin-kinesin ATPase superfamily. Kinesin family.</text>
</comment>
<evidence type="ECO:0000256" key="4">
    <source>
        <dbReference type="RuleBase" id="RU000394"/>
    </source>
</evidence>
<dbReference type="HOGENOM" id="CLU_050084_0_0_1"/>
<dbReference type="RefSeq" id="XP_016597887.1">
    <property type="nucleotide sequence ID" value="XM_016737913.1"/>
</dbReference>
<keyword evidence="1 3" id="KW-0547">Nucleotide-binding</keyword>
<evidence type="ECO:0000256" key="1">
    <source>
        <dbReference type="ARBA" id="ARBA00022741"/>
    </source>
</evidence>
<dbReference type="PhylomeDB" id="A0A0A2JKZ9"/>
<dbReference type="InterPro" id="IPR019821">
    <property type="entry name" value="Kinesin_motor_CS"/>
</dbReference>
<dbReference type="SUPFAM" id="SSF52540">
    <property type="entry name" value="P-loop containing nucleoside triphosphate hydrolases"/>
    <property type="match status" value="1"/>
</dbReference>
<dbReference type="PRINTS" id="PR00380">
    <property type="entry name" value="KINESINHEAVY"/>
</dbReference>
<dbReference type="SMART" id="SM00129">
    <property type="entry name" value="KISc"/>
    <property type="match status" value="1"/>
</dbReference>
<organism evidence="6 7">
    <name type="scientific">Penicillium expansum</name>
    <name type="common">Blue mold rot fungus</name>
    <dbReference type="NCBI Taxonomy" id="27334"/>
    <lineage>
        <taxon>Eukaryota</taxon>
        <taxon>Fungi</taxon>
        <taxon>Dikarya</taxon>
        <taxon>Ascomycota</taxon>
        <taxon>Pezizomycotina</taxon>
        <taxon>Eurotiomycetes</taxon>
        <taxon>Eurotiomycetidae</taxon>
        <taxon>Eurotiales</taxon>
        <taxon>Aspergillaceae</taxon>
        <taxon>Penicillium</taxon>
    </lineage>
</organism>
<dbReference type="Proteomes" id="UP000030143">
    <property type="component" value="Unassembled WGS sequence"/>
</dbReference>
<dbReference type="GO" id="GO:0016887">
    <property type="term" value="F:ATP hydrolysis activity"/>
    <property type="evidence" value="ECO:0007669"/>
    <property type="project" value="TreeGrafter"/>
</dbReference>
<dbReference type="Gene3D" id="3.40.850.10">
    <property type="entry name" value="Kinesin motor domain"/>
    <property type="match status" value="1"/>
</dbReference>
<dbReference type="GO" id="GO:0005524">
    <property type="term" value="F:ATP binding"/>
    <property type="evidence" value="ECO:0007669"/>
    <property type="project" value="UniProtKB-UniRule"/>
</dbReference>
<evidence type="ECO:0000256" key="3">
    <source>
        <dbReference type="PROSITE-ProRule" id="PRU00283"/>
    </source>
</evidence>
<accession>A0A0A2JKZ9</accession>
<dbReference type="GO" id="GO:0007018">
    <property type="term" value="P:microtubule-based movement"/>
    <property type="evidence" value="ECO:0007669"/>
    <property type="project" value="InterPro"/>
</dbReference>
<dbReference type="InterPro" id="IPR027640">
    <property type="entry name" value="Kinesin-like_fam"/>
</dbReference>
<feature type="domain" description="Kinesin motor" evidence="5">
    <location>
        <begin position="3"/>
        <end position="446"/>
    </location>
</feature>
<keyword evidence="3 4" id="KW-0505">Motor protein</keyword>
<feature type="binding site" evidence="3">
    <location>
        <begin position="99"/>
        <end position="106"/>
    </location>
    <ligand>
        <name>ATP</name>
        <dbReference type="ChEBI" id="CHEBI:30616"/>
    </ligand>
</feature>
<keyword evidence="4" id="KW-0493">Microtubule</keyword>
<dbReference type="InterPro" id="IPR036961">
    <property type="entry name" value="Kinesin_motor_dom_sf"/>
</dbReference>
<comment type="caution">
    <text evidence="6">The sequence shown here is derived from an EMBL/GenBank/DDBJ whole genome shotgun (WGS) entry which is preliminary data.</text>
</comment>
<dbReference type="PROSITE" id="PS50067">
    <property type="entry name" value="KINESIN_MOTOR_2"/>
    <property type="match status" value="1"/>
</dbReference>
<dbReference type="InterPro" id="IPR001752">
    <property type="entry name" value="Kinesin_motor_dom"/>
</dbReference>
<dbReference type="GO" id="GO:0008017">
    <property type="term" value="F:microtubule binding"/>
    <property type="evidence" value="ECO:0007669"/>
    <property type="project" value="InterPro"/>
</dbReference>
<dbReference type="Pfam" id="PF00225">
    <property type="entry name" value="Kinesin"/>
    <property type="match status" value="2"/>
</dbReference>
<proteinExistence type="inferred from homology"/>
<dbReference type="EMBL" id="JQFZ01000176">
    <property type="protein sequence ID" value="KGO55991.1"/>
    <property type="molecule type" value="Genomic_DNA"/>
</dbReference>
<evidence type="ECO:0000313" key="7">
    <source>
        <dbReference type="Proteomes" id="UP000030143"/>
    </source>
</evidence>
<sequence length="451" mass="50732">MNIFKVWMRWRPLNPSVAETGEIQREYGQHHNNPQSCISITSPLQAKALSTREKSWKSGFSFDGIIECDDKNHLVFNRVVAPIIPQVLEGKSCNFFAYGHSGSGKSHTMIGYDFEHADEFGLCLAAARQLSAALGDINMEDSNHQFGIGLRVFELRKNIAFDLLNERNECFVREGSDGRVYIRGETEMLENGKVRVRPIATKACWSFEELHKELQKGLKHRKTATSTVHDQSSRTHAVIELEIITKDLLNARNQVVERQSELVPVGKHATDVYIEEQYRAIIQTEEGKFVPNPDYQVDQARVDAAETKKAEFEARVKEAEEHESRVFATTAQIHRCIGGKLVFVDLAGAEFLSSTTGSALKQTPQEKQEGRQINTDLLALKEVIRARSSKKSRIPYRSSPLTMVLREHFEASTDTHSAMILTVSPEASQYTATTNTLKYGDLVGLANGHKR</sequence>
<evidence type="ECO:0000256" key="2">
    <source>
        <dbReference type="ARBA" id="ARBA00022840"/>
    </source>
</evidence>
<dbReference type="PANTHER" id="PTHR24115:SF799">
    <property type="entry name" value="KINESIN-LIKE PROTEIN"/>
    <property type="match status" value="1"/>
</dbReference>
<dbReference type="InterPro" id="IPR027417">
    <property type="entry name" value="P-loop_NTPase"/>
</dbReference>
<dbReference type="AlphaFoldDB" id="A0A0A2JKZ9"/>
<dbReference type="GO" id="GO:0003777">
    <property type="term" value="F:microtubule motor activity"/>
    <property type="evidence" value="ECO:0007669"/>
    <property type="project" value="InterPro"/>
</dbReference>